<feature type="transmembrane region" description="Helical" evidence="2">
    <location>
        <begin position="134"/>
        <end position="153"/>
    </location>
</feature>
<evidence type="ECO:0000256" key="1">
    <source>
        <dbReference type="SAM" id="MobiDB-lite"/>
    </source>
</evidence>
<dbReference type="EMBL" id="CALNXI010000709">
    <property type="protein sequence ID" value="CAH3038137.1"/>
    <property type="molecule type" value="Genomic_DNA"/>
</dbReference>
<protein>
    <submittedName>
        <fullName evidence="3">Uncharacterized protein</fullName>
    </submittedName>
</protein>
<sequence length="377" mass="42922">METFRARTFSGSGDDVYEIENGTERSGRTVLNEHTSRFNGLDSDTLDNRSPKSADQDSDEHSIHKKNPKDYSYLYTYLSTTLFVIVLIVENIFQFRLFIGSNASISFYWLESCVIALFFRFWGRRRIRSFRSQASHFLPVLFLHVAVVTLFSVDFNHGNYGSSGGSESYLVYIALTPPAILLASWLTSRECYPDKVVILLVMSSAFVMVLFCSMEDPYAYYKMSFTDGVFGFMMAVSLAFFTVHAKKCLSQATLAELLYHLNFSCVMCLPFIALLLGELRLLGKELFERVKVNHVIGVLILALLRLASQASCLYQLKYSTPLLNATSRGFAWIWITLAITFMTPGHTGEFLIPVFLSFWIYGFLTYLPALCSDLRWI</sequence>
<keyword evidence="4" id="KW-1185">Reference proteome</keyword>
<evidence type="ECO:0000313" key="3">
    <source>
        <dbReference type="EMBL" id="CAH3038137.1"/>
    </source>
</evidence>
<proteinExistence type="predicted"/>
<feature type="transmembrane region" description="Helical" evidence="2">
    <location>
        <begin position="196"/>
        <end position="213"/>
    </location>
</feature>
<feature type="transmembrane region" description="Helical" evidence="2">
    <location>
        <begin position="296"/>
        <end position="316"/>
    </location>
</feature>
<feature type="region of interest" description="Disordered" evidence="1">
    <location>
        <begin position="1"/>
        <end position="63"/>
    </location>
</feature>
<keyword evidence="2" id="KW-0472">Membrane</keyword>
<comment type="caution">
    <text evidence="3">The sequence shown here is derived from an EMBL/GenBank/DDBJ whole genome shotgun (WGS) entry which is preliminary data.</text>
</comment>
<evidence type="ECO:0000256" key="2">
    <source>
        <dbReference type="SAM" id="Phobius"/>
    </source>
</evidence>
<reference evidence="3 4" key="1">
    <citation type="submission" date="2022-05" db="EMBL/GenBank/DDBJ databases">
        <authorList>
            <consortium name="Genoscope - CEA"/>
            <person name="William W."/>
        </authorList>
    </citation>
    <scope>NUCLEOTIDE SEQUENCE [LARGE SCALE GENOMIC DNA]</scope>
</reference>
<evidence type="ECO:0000313" key="4">
    <source>
        <dbReference type="Proteomes" id="UP001159427"/>
    </source>
</evidence>
<feature type="transmembrane region" description="Helical" evidence="2">
    <location>
        <begin position="74"/>
        <end position="93"/>
    </location>
</feature>
<name>A0ABN8N3B0_9CNID</name>
<feature type="transmembrane region" description="Helical" evidence="2">
    <location>
        <begin position="257"/>
        <end position="276"/>
    </location>
</feature>
<feature type="transmembrane region" description="Helical" evidence="2">
    <location>
        <begin position="350"/>
        <end position="371"/>
    </location>
</feature>
<feature type="transmembrane region" description="Helical" evidence="2">
    <location>
        <begin position="105"/>
        <end position="122"/>
    </location>
</feature>
<accession>A0ABN8N3B0</accession>
<feature type="compositionally biased region" description="Basic and acidic residues" evidence="1">
    <location>
        <begin position="46"/>
        <end position="62"/>
    </location>
</feature>
<feature type="transmembrane region" description="Helical" evidence="2">
    <location>
        <begin position="169"/>
        <end position="187"/>
    </location>
</feature>
<dbReference type="Proteomes" id="UP001159427">
    <property type="component" value="Unassembled WGS sequence"/>
</dbReference>
<keyword evidence="2" id="KW-0812">Transmembrane</keyword>
<organism evidence="3 4">
    <name type="scientific">Porites evermanni</name>
    <dbReference type="NCBI Taxonomy" id="104178"/>
    <lineage>
        <taxon>Eukaryota</taxon>
        <taxon>Metazoa</taxon>
        <taxon>Cnidaria</taxon>
        <taxon>Anthozoa</taxon>
        <taxon>Hexacorallia</taxon>
        <taxon>Scleractinia</taxon>
        <taxon>Fungiina</taxon>
        <taxon>Poritidae</taxon>
        <taxon>Porites</taxon>
    </lineage>
</organism>
<keyword evidence="2" id="KW-1133">Transmembrane helix</keyword>
<feature type="transmembrane region" description="Helical" evidence="2">
    <location>
        <begin position="328"/>
        <end position="344"/>
    </location>
</feature>
<gene>
    <name evidence="3" type="ORF">PEVE_00039783</name>
</gene>
<feature type="transmembrane region" description="Helical" evidence="2">
    <location>
        <begin position="225"/>
        <end position="245"/>
    </location>
</feature>